<evidence type="ECO:0000313" key="7">
    <source>
        <dbReference type="Proteomes" id="UP000013782"/>
    </source>
</evidence>
<dbReference type="PATRIC" id="fig|1158607.3.peg.3906"/>
<accession>R2S3L4</accession>
<keyword evidence="3 4" id="KW-0658">Purine biosynthesis</keyword>
<evidence type="ECO:0000256" key="4">
    <source>
        <dbReference type="HAMAP-Rule" id="MF_01930"/>
    </source>
</evidence>
<feature type="binding site" evidence="4">
    <location>
        <begin position="11"/>
        <end position="13"/>
    </location>
    <ligand>
        <name>N(1)-(5-phospho-beta-D-ribosyl)glycinamide</name>
        <dbReference type="ChEBI" id="CHEBI:143788"/>
    </ligand>
</feature>
<comment type="function">
    <text evidence="4">Catalyzes the transfer of a formyl group from 10-formyltetrahydrofolate to 5-phospho-ribosyl-glycinamide (GAR), producing 5-phospho-ribosyl-N-formylglycinamide (FGAR) and tetrahydrofolate.</text>
</comment>
<protein>
    <recommendedName>
        <fullName evidence="4">Phosphoribosylglycinamide formyltransferase</fullName>
        <ecNumber evidence="4">2.1.2.2</ecNumber>
    </recommendedName>
    <alternativeName>
        <fullName evidence="4">5'-phosphoribosylglycinamide transformylase</fullName>
    </alternativeName>
    <alternativeName>
        <fullName evidence="4">GAR transformylase</fullName>
        <shortName evidence="4">GART</shortName>
    </alternativeName>
</protein>
<evidence type="ECO:0000256" key="2">
    <source>
        <dbReference type="ARBA" id="ARBA00022679"/>
    </source>
</evidence>
<feature type="active site" description="Proton donor" evidence="4">
    <location>
        <position position="108"/>
    </location>
</feature>
<dbReference type="NCBIfam" id="TIGR00639">
    <property type="entry name" value="PurN"/>
    <property type="match status" value="1"/>
</dbReference>
<dbReference type="UniPathway" id="UPA00074">
    <property type="reaction ID" value="UER00126"/>
</dbReference>
<dbReference type="CDD" id="cd08645">
    <property type="entry name" value="FMT_core_GART"/>
    <property type="match status" value="1"/>
</dbReference>
<feature type="site" description="Raises pKa of active site His" evidence="4">
    <location>
        <position position="144"/>
    </location>
</feature>
<dbReference type="STRING" id="160454.RV10_GL002153"/>
<dbReference type="InterPro" id="IPR002376">
    <property type="entry name" value="Formyl_transf_N"/>
</dbReference>
<dbReference type="Pfam" id="PF00551">
    <property type="entry name" value="Formyl_trans_N"/>
    <property type="match status" value="1"/>
</dbReference>
<dbReference type="EMBL" id="AJAQ01000036">
    <property type="protein sequence ID" value="EOH90095.1"/>
    <property type="molecule type" value="Genomic_DNA"/>
</dbReference>
<dbReference type="GO" id="GO:0004644">
    <property type="term" value="F:phosphoribosylglycinamide formyltransferase activity"/>
    <property type="evidence" value="ECO:0007669"/>
    <property type="project" value="UniProtKB-UniRule"/>
</dbReference>
<evidence type="ECO:0000313" key="6">
    <source>
        <dbReference type="EMBL" id="EOH90095.1"/>
    </source>
</evidence>
<dbReference type="Gene3D" id="3.40.50.170">
    <property type="entry name" value="Formyl transferase, N-terminal domain"/>
    <property type="match status" value="1"/>
</dbReference>
<dbReference type="InterPro" id="IPR036477">
    <property type="entry name" value="Formyl_transf_N_sf"/>
</dbReference>
<evidence type="ECO:0000256" key="3">
    <source>
        <dbReference type="ARBA" id="ARBA00022755"/>
    </source>
</evidence>
<gene>
    <name evidence="4" type="primary">purN</name>
    <name evidence="6" type="ORF">UAU_03924</name>
</gene>
<dbReference type="GO" id="GO:0005829">
    <property type="term" value="C:cytosol"/>
    <property type="evidence" value="ECO:0007669"/>
    <property type="project" value="TreeGrafter"/>
</dbReference>
<feature type="binding site" evidence="4">
    <location>
        <begin position="89"/>
        <end position="92"/>
    </location>
    <ligand>
        <name>(6R)-10-formyltetrahydrofolate</name>
        <dbReference type="ChEBI" id="CHEBI:195366"/>
    </ligand>
</feature>
<dbReference type="RefSeq" id="WP_010758871.1">
    <property type="nucleotide sequence ID" value="NZ_ASWD01000005.1"/>
</dbReference>
<evidence type="ECO:0000256" key="1">
    <source>
        <dbReference type="ARBA" id="ARBA00005054"/>
    </source>
</evidence>
<sequence length="190" mass="20947">MKLAVLASGNGSNFEAIVQAVEAGQIPAEIVLLFADHHDAYVMERAKKHRIPCASFELKEFENKQAYEKALLELLAEHQVELIILAGYMRIIGPGLLEAYPNRIVNIHPALLPSFPGLHGIRDAFEAKVSETGVTVHYIDSGVDTGPIIAQEAVAVDPADTLEQLEEKIHQVEHQLYPRVIAEIVKEIQA</sequence>
<proteinExistence type="inferred from homology"/>
<reference evidence="6 7" key="1">
    <citation type="submission" date="2013-02" db="EMBL/GenBank/DDBJ databases">
        <title>The Genome Sequence of Enterococcus pallens BAA-351.</title>
        <authorList>
            <consortium name="The Broad Institute Genome Sequencing Platform"/>
            <consortium name="The Broad Institute Genome Sequencing Center for Infectious Disease"/>
            <person name="Earl A.M."/>
            <person name="Gilmore M.S."/>
            <person name="Lebreton F."/>
            <person name="Walker B."/>
            <person name="Young S.K."/>
            <person name="Zeng Q."/>
            <person name="Gargeya S."/>
            <person name="Fitzgerald M."/>
            <person name="Haas B."/>
            <person name="Abouelleil A."/>
            <person name="Alvarado L."/>
            <person name="Arachchi H.M."/>
            <person name="Berlin A.M."/>
            <person name="Chapman S.B."/>
            <person name="Dewar J."/>
            <person name="Goldberg J."/>
            <person name="Griggs A."/>
            <person name="Gujja S."/>
            <person name="Hansen M."/>
            <person name="Howarth C."/>
            <person name="Imamovic A."/>
            <person name="Larimer J."/>
            <person name="McCowan C."/>
            <person name="Murphy C."/>
            <person name="Neiman D."/>
            <person name="Pearson M."/>
            <person name="Priest M."/>
            <person name="Roberts A."/>
            <person name="Saif S."/>
            <person name="Shea T."/>
            <person name="Sisk P."/>
            <person name="Sykes S."/>
            <person name="Wortman J."/>
            <person name="Nusbaum C."/>
            <person name="Birren B."/>
        </authorList>
    </citation>
    <scope>NUCLEOTIDE SEQUENCE [LARGE SCALE GENOMIC DNA]</scope>
    <source>
        <strain evidence="6 7">ATCC BAA-351</strain>
    </source>
</reference>
<keyword evidence="2 4" id="KW-0808">Transferase</keyword>
<dbReference type="GO" id="GO:0006189">
    <property type="term" value="P:'de novo' IMP biosynthetic process"/>
    <property type="evidence" value="ECO:0007669"/>
    <property type="project" value="UniProtKB-UniRule"/>
</dbReference>
<dbReference type="OrthoDB" id="9806170at2"/>
<dbReference type="HOGENOM" id="CLU_038395_1_3_9"/>
<dbReference type="eggNOG" id="COG0299">
    <property type="taxonomic scope" value="Bacteria"/>
</dbReference>
<keyword evidence="7" id="KW-1185">Reference proteome</keyword>
<dbReference type="PANTHER" id="PTHR43369:SF2">
    <property type="entry name" value="PHOSPHORIBOSYLGLYCINAMIDE FORMYLTRANSFERASE"/>
    <property type="match status" value="1"/>
</dbReference>
<comment type="pathway">
    <text evidence="1 4">Purine metabolism; IMP biosynthesis via de novo pathway; N(2)-formyl-N(1)-(5-phospho-D-ribosyl)glycinamide from N(1)-(5-phospho-D-ribosyl)glycinamide (10-formyl THF route): step 1/1.</text>
</comment>
<dbReference type="PANTHER" id="PTHR43369">
    <property type="entry name" value="PHOSPHORIBOSYLGLYCINAMIDE FORMYLTRANSFERASE"/>
    <property type="match status" value="1"/>
</dbReference>
<dbReference type="HAMAP" id="MF_01930">
    <property type="entry name" value="PurN"/>
    <property type="match status" value="1"/>
</dbReference>
<feature type="binding site" evidence="4">
    <location>
        <position position="64"/>
    </location>
    <ligand>
        <name>(6R)-10-formyltetrahydrofolate</name>
        <dbReference type="ChEBI" id="CHEBI:195366"/>
    </ligand>
</feature>
<dbReference type="AlphaFoldDB" id="R2S3L4"/>
<dbReference type="SUPFAM" id="SSF53328">
    <property type="entry name" value="Formyltransferase"/>
    <property type="match status" value="1"/>
</dbReference>
<organism evidence="6 7">
    <name type="scientific">Enterococcus pallens ATCC BAA-351</name>
    <dbReference type="NCBI Taxonomy" id="1158607"/>
    <lineage>
        <taxon>Bacteria</taxon>
        <taxon>Bacillati</taxon>
        <taxon>Bacillota</taxon>
        <taxon>Bacilli</taxon>
        <taxon>Lactobacillales</taxon>
        <taxon>Enterococcaceae</taxon>
        <taxon>Enterococcus</taxon>
    </lineage>
</organism>
<dbReference type="InterPro" id="IPR004607">
    <property type="entry name" value="GART"/>
</dbReference>
<name>R2S3L4_9ENTE</name>
<dbReference type="EC" id="2.1.2.2" evidence="4"/>
<feature type="domain" description="Formyl transferase N-terminal" evidence="5">
    <location>
        <begin position="1"/>
        <end position="181"/>
    </location>
</feature>
<comment type="caution">
    <text evidence="6">The sequence shown here is derived from an EMBL/GenBank/DDBJ whole genome shotgun (WGS) entry which is preliminary data.</text>
</comment>
<evidence type="ECO:0000259" key="5">
    <source>
        <dbReference type="Pfam" id="PF00551"/>
    </source>
</evidence>
<feature type="binding site" evidence="4">
    <location>
        <position position="106"/>
    </location>
    <ligand>
        <name>(6R)-10-formyltetrahydrofolate</name>
        <dbReference type="ChEBI" id="CHEBI:195366"/>
    </ligand>
</feature>
<dbReference type="Proteomes" id="UP000013782">
    <property type="component" value="Unassembled WGS sequence"/>
</dbReference>
<dbReference type="FunFam" id="3.40.50.170:FF:000007">
    <property type="entry name" value="Phosphoribosylglycinamide formyltransferase"/>
    <property type="match status" value="1"/>
</dbReference>
<comment type="similarity">
    <text evidence="4">Belongs to the GART family.</text>
</comment>
<comment type="catalytic activity">
    <reaction evidence="4">
        <text>N(1)-(5-phospho-beta-D-ribosyl)glycinamide + (6R)-10-formyltetrahydrofolate = N(2)-formyl-N(1)-(5-phospho-beta-D-ribosyl)glycinamide + (6S)-5,6,7,8-tetrahydrofolate + H(+)</text>
        <dbReference type="Rhea" id="RHEA:15053"/>
        <dbReference type="ChEBI" id="CHEBI:15378"/>
        <dbReference type="ChEBI" id="CHEBI:57453"/>
        <dbReference type="ChEBI" id="CHEBI:143788"/>
        <dbReference type="ChEBI" id="CHEBI:147286"/>
        <dbReference type="ChEBI" id="CHEBI:195366"/>
        <dbReference type="EC" id="2.1.2.2"/>
    </reaction>
</comment>